<accession>A0A1X2H3H6</accession>
<dbReference type="OrthoDB" id="2260663at2759"/>
<gene>
    <name evidence="2" type="ORF">BCR43DRAFT_498216</name>
</gene>
<feature type="region of interest" description="Disordered" evidence="1">
    <location>
        <begin position="80"/>
        <end position="99"/>
    </location>
</feature>
<organism evidence="2 3">
    <name type="scientific">Syncephalastrum racemosum</name>
    <name type="common">Filamentous fungus</name>
    <dbReference type="NCBI Taxonomy" id="13706"/>
    <lineage>
        <taxon>Eukaryota</taxon>
        <taxon>Fungi</taxon>
        <taxon>Fungi incertae sedis</taxon>
        <taxon>Mucoromycota</taxon>
        <taxon>Mucoromycotina</taxon>
        <taxon>Mucoromycetes</taxon>
        <taxon>Mucorales</taxon>
        <taxon>Syncephalastraceae</taxon>
        <taxon>Syncephalastrum</taxon>
    </lineage>
</organism>
<dbReference type="AlphaFoldDB" id="A0A1X2H3H6"/>
<name>A0A1X2H3H6_SYNRA</name>
<proteinExistence type="predicted"/>
<sequence length="175" mass="19972">MPCLEKKKSLALPKTTPLFATSITYKHLHFFWIHPPFFSPVVSLTLYLFSPSLRTIFCTMTASPLVRQWRRFSSQLRLTRRKSTTSSTSSSSSNSSNKSVRFQAVESVFYTHSSTEYDRSPADEPPMTMGRPVLGQLFMIEPDDLNDQALVKNTTHNKQRSIQSIAIHIALRAMR</sequence>
<feature type="compositionally biased region" description="Low complexity" evidence="1">
    <location>
        <begin position="84"/>
        <end position="99"/>
    </location>
</feature>
<evidence type="ECO:0000313" key="2">
    <source>
        <dbReference type="EMBL" id="ORY92353.1"/>
    </source>
</evidence>
<protein>
    <submittedName>
        <fullName evidence="2">Uncharacterized protein</fullName>
    </submittedName>
</protein>
<dbReference type="Proteomes" id="UP000242180">
    <property type="component" value="Unassembled WGS sequence"/>
</dbReference>
<evidence type="ECO:0000256" key="1">
    <source>
        <dbReference type="SAM" id="MobiDB-lite"/>
    </source>
</evidence>
<dbReference type="EMBL" id="MCGN01000010">
    <property type="protein sequence ID" value="ORY92353.1"/>
    <property type="molecule type" value="Genomic_DNA"/>
</dbReference>
<keyword evidence="3" id="KW-1185">Reference proteome</keyword>
<comment type="caution">
    <text evidence="2">The sequence shown here is derived from an EMBL/GenBank/DDBJ whole genome shotgun (WGS) entry which is preliminary data.</text>
</comment>
<evidence type="ECO:0000313" key="3">
    <source>
        <dbReference type="Proteomes" id="UP000242180"/>
    </source>
</evidence>
<dbReference type="InParanoid" id="A0A1X2H3H6"/>
<reference evidence="2 3" key="1">
    <citation type="submission" date="2016-07" db="EMBL/GenBank/DDBJ databases">
        <title>Pervasive Adenine N6-methylation of Active Genes in Fungi.</title>
        <authorList>
            <consortium name="DOE Joint Genome Institute"/>
            <person name="Mondo S.J."/>
            <person name="Dannebaum R.O."/>
            <person name="Kuo R.C."/>
            <person name="Labutti K."/>
            <person name="Haridas S."/>
            <person name="Kuo A."/>
            <person name="Salamov A."/>
            <person name="Ahrendt S.R."/>
            <person name="Lipzen A."/>
            <person name="Sullivan W."/>
            <person name="Andreopoulos W.B."/>
            <person name="Clum A."/>
            <person name="Lindquist E."/>
            <person name="Daum C."/>
            <person name="Ramamoorthy G.K."/>
            <person name="Gryganskyi A."/>
            <person name="Culley D."/>
            <person name="Magnuson J.K."/>
            <person name="James T.Y."/>
            <person name="O'Malley M.A."/>
            <person name="Stajich J.E."/>
            <person name="Spatafora J.W."/>
            <person name="Visel A."/>
            <person name="Grigoriev I.V."/>
        </authorList>
    </citation>
    <scope>NUCLEOTIDE SEQUENCE [LARGE SCALE GENOMIC DNA]</scope>
    <source>
        <strain evidence="2 3">NRRL 2496</strain>
    </source>
</reference>